<reference evidence="3 4" key="1">
    <citation type="journal article" date="2019" name="Int. J. Syst. Evol. Microbiol.">
        <title>The Global Catalogue of Microorganisms (GCM) 10K type strain sequencing project: providing services to taxonomists for standard genome sequencing and annotation.</title>
        <authorList>
            <consortium name="The Broad Institute Genomics Platform"/>
            <consortium name="The Broad Institute Genome Sequencing Center for Infectious Disease"/>
            <person name="Wu L."/>
            <person name="Ma J."/>
        </authorList>
    </citation>
    <scope>NUCLEOTIDE SEQUENCE [LARGE SCALE GENOMIC DNA]</scope>
    <source>
        <strain evidence="3 4">JCM 15395</strain>
    </source>
</reference>
<name>A0ABN1G8G1_9BACI</name>
<proteinExistence type="inferred from homology"/>
<evidence type="ECO:0000256" key="1">
    <source>
        <dbReference type="ARBA" id="ARBA00007521"/>
    </source>
</evidence>
<dbReference type="EMBL" id="BAAADS010000016">
    <property type="protein sequence ID" value="GAA0606062.1"/>
    <property type="molecule type" value="Genomic_DNA"/>
</dbReference>
<comment type="caution">
    <text evidence="3">The sequence shown here is derived from an EMBL/GenBank/DDBJ whole genome shotgun (WGS) entry which is preliminary data.</text>
</comment>
<dbReference type="InterPro" id="IPR003477">
    <property type="entry name" value="PemK-like"/>
</dbReference>
<evidence type="ECO:0000313" key="3">
    <source>
        <dbReference type="EMBL" id="GAA0606062.1"/>
    </source>
</evidence>
<dbReference type="Gene3D" id="2.30.30.110">
    <property type="match status" value="1"/>
</dbReference>
<dbReference type="InterPro" id="IPR011067">
    <property type="entry name" value="Plasmid_toxin/cell-grow_inhib"/>
</dbReference>
<evidence type="ECO:0000256" key="2">
    <source>
        <dbReference type="ARBA" id="ARBA00022649"/>
    </source>
</evidence>
<dbReference type="PANTHER" id="PTHR33988:SF3">
    <property type="entry name" value="ENDORIBONUCLEASE TOXIN CHPB-RELATED"/>
    <property type="match status" value="1"/>
</dbReference>
<dbReference type="Pfam" id="PF02452">
    <property type="entry name" value="PemK_toxin"/>
    <property type="match status" value="1"/>
</dbReference>
<dbReference type="Proteomes" id="UP001500866">
    <property type="component" value="Unassembled WGS sequence"/>
</dbReference>
<gene>
    <name evidence="3" type="primary">mazF</name>
    <name evidence="3" type="ORF">GCM10009001_24150</name>
</gene>
<evidence type="ECO:0000313" key="4">
    <source>
        <dbReference type="Proteomes" id="UP001500866"/>
    </source>
</evidence>
<keyword evidence="2" id="KW-1277">Toxin-antitoxin system</keyword>
<organism evidence="3 4">
    <name type="scientific">Virgibacillus siamensis</name>
    <dbReference type="NCBI Taxonomy" id="480071"/>
    <lineage>
        <taxon>Bacteria</taxon>
        <taxon>Bacillati</taxon>
        <taxon>Bacillota</taxon>
        <taxon>Bacilli</taxon>
        <taxon>Bacillales</taxon>
        <taxon>Bacillaceae</taxon>
        <taxon>Virgibacillus</taxon>
    </lineage>
</organism>
<dbReference type="SUPFAM" id="SSF50118">
    <property type="entry name" value="Cell growth inhibitor/plasmid maintenance toxic component"/>
    <property type="match status" value="1"/>
</dbReference>
<accession>A0ABN1G8G1</accession>
<protein>
    <submittedName>
        <fullName evidence="3">Endoribonuclease MazF</fullName>
    </submittedName>
</protein>
<dbReference type="RefSeq" id="WP_343813379.1">
    <property type="nucleotide sequence ID" value="NZ_BAAADS010000016.1"/>
</dbReference>
<dbReference type="PANTHER" id="PTHR33988">
    <property type="entry name" value="ENDORIBONUCLEASE MAZF-RELATED"/>
    <property type="match status" value="1"/>
</dbReference>
<sequence>MQVPDRGDFIYLDFNPQTGTEQSGRRPAIVLSPEKFNRVTGYATVCPISGTKREWGFNIDIPEGFAVSGVIISDQVKNLDWKTRKAEIKGKAPNDLINKVVQVIHTYVYEVHQPDE</sequence>
<keyword evidence="4" id="KW-1185">Reference proteome</keyword>
<comment type="similarity">
    <text evidence="1">Belongs to the PemK/MazF family.</text>
</comment>